<dbReference type="RefSeq" id="WP_194855871.1">
    <property type="nucleotide sequence ID" value="NZ_ARXR01000010.1"/>
</dbReference>
<gene>
    <name evidence="10" type="ORF">ISO4_01635</name>
</gene>
<comment type="cofactor">
    <cofactor evidence="1">
        <name>FMN</name>
        <dbReference type="ChEBI" id="CHEBI:58210"/>
    </cofactor>
</comment>
<evidence type="ECO:0000256" key="9">
    <source>
        <dbReference type="ARBA" id="ARBA00049401"/>
    </source>
</evidence>
<evidence type="ECO:0000256" key="8">
    <source>
        <dbReference type="ARBA" id="ARBA00031155"/>
    </source>
</evidence>
<dbReference type="GO" id="GO:0051213">
    <property type="term" value="F:dioxygenase activity"/>
    <property type="evidence" value="ECO:0007669"/>
    <property type="project" value="UniProtKB-KW"/>
</dbReference>
<evidence type="ECO:0000256" key="7">
    <source>
        <dbReference type="ARBA" id="ARBA00023033"/>
    </source>
</evidence>
<dbReference type="Gene3D" id="3.20.20.70">
    <property type="entry name" value="Aldolase class I"/>
    <property type="match status" value="1"/>
</dbReference>
<dbReference type="CDD" id="cd04730">
    <property type="entry name" value="NPD_like"/>
    <property type="match status" value="1"/>
</dbReference>
<dbReference type="PANTHER" id="PTHR42747">
    <property type="entry name" value="NITRONATE MONOOXYGENASE-RELATED"/>
    <property type="match status" value="1"/>
</dbReference>
<accession>A0ABS0AG29</accession>
<sequence>MAFQDYSLIQAPMAGGLSTAEGAGRAGALGSVGAGYLSGDAIMAAADGVRAAGGDAFAINLFVPAERDATDAEWRAALKALAPCYRQAGVPAPDHFSPLPDFREQFEAMLEARPAVFSWTFGRLPRSMMAACRARGITLVGTATHRDEALALAGDGVDGIVLQGEEAGGHRGGVDPQGEGLPLAELLSACRDIGTPLIAAGGLMDGADVARVMAAGAATGQLGTAFLRCPEAGTADGWRQALADAGPDATAVTRAVSGRWARGIANAWMDGRAPTEVAPYPDQHRLTSPLRKAAGVEWKSLWAGTGAHRGRALPVEELVRVIEEERRAAGR</sequence>
<dbReference type="Pfam" id="PF03060">
    <property type="entry name" value="NMO"/>
    <property type="match status" value="1"/>
</dbReference>
<proteinExistence type="inferred from homology"/>
<evidence type="ECO:0000256" key="5">
    <source>
        <dbReference type="ARBA" id="ARBA00022643"/>
    </source>
</evidence>
<keyword evidence="5" id="KW-0288">FMN</keyword>
<keyword evidence="3" id="KW-0216">Detoxification</keyword>
<comment type="similarity">
    <text evidence="2">Belongs to the nitronate monooxygenase family. NMO class I subfamily.</text>
</comment>
<evidence type="ECO:0000256" key="2">
    <source>
        <dbReference type="ARBA" id="ARBA00009881"/>
    </source>
</evidence>
<keyword evidence="7" id="KW-0503">Monooxygenase</keyword>
<organism evidence="10 11">
    <name type="scientific">Alloalcanivorax venustensis ISO4</name>
    <dbReference type="NCBI Taxonomy" id="1177184"/>
    <lineage>
        <taxon>Bacteria</taxon>
        <taxon>Pseudomonadati</taxon>
        <taxon>Pseudomonadota</taxon>
        <taxon>Gammaproteobacteria</taxon>
        <taxon>Oceanospirillales</taxon>
        <taxon>Alcanivoracaceae</taxon>
        <taxon>Alloalcanivorax</taxon>
    </lineage>
</organism>
<evidence type="ECO:0000256" key="3">
    <source>
        <dbReference type="ARBA" id="ARBA00022575"/>
    </source>
</evidence>
<dbReference type="InterPro" id="IPR004136">
    <property type="entry name" value="NMO"/>
</dbReference>
<dbReference type="PANTHER" id="PTHR42747:SF3">
    <property type="entry name" value="NITRONATE MONOOXYGENASE-RELATED"/>
    <property type="match status" value="1"/>
</dbReference>
<dbReference type="InterPro" id="IPR013785">
    <property type="entry name" value="Aldolase_TIM"/>
</dbReference>
<evidence type="ECO:0000256" key="6">
    <source>
        <dbReference type="ARBA" id="ARBA00023002"/>
    </source>
</evidence>
<evidence type="ECO:0000256" key="1">
    <source>
        <dbReference type="ARBA" id="ARBA00001917"/>
    </source>
</evidence>
<protein>
    <recommendedName>
        <fullName evidence="8">Propionate 3-nitronate monooxygenase</fullName>
    </recommendedName>
</protein>
<keyword evidence="10" id="KW-0223">Dioxygenase</keyword>
<evidence type="ECO:0000313" key="11">
    <source>
        <dbReference type="Proteomes" id="UP000644441"/>
    </source>
</evidence>
<dbReference type="Proteomes" id="UP000644441">
    <property type="component" value="Unassembled WGS sequence"/>
</dbReference>
<name>A0ABS0AG29_9GAMM</name>
<dbReference type="SUPFAM" id="SSF51412">
    <property type="entry name" value="Inosine monophosphate dehydrogenase (IMPDH)"/>
    <property type="match status" value="1"/>
</dbReference>
<keyword evidence="4" id="KW-0285">Flavoprotein</keyword>
<comment type="catalytic activity">
    <reaction evidence="9">
        <text>3 propionate 3-nitronate + 3 O2 + H2O = 3 3-oxopropanoate + 2 nitrate + nitrite + H2O2 + 3 H(+)</text>
        <dbReference type="Rhea" id="RHEA:57332"/>
        <dbReference type="ChEBI" id="CHEBI:15377"/>
        <dbReference type="ChEBI" id="CHEBI:15378"/>
        <dbReference type="ChEBI" id="CHEBI:15379"/>
        <dbReference type="ChEBI" id="CHEBI:16240"/>
        <dbReference type="ChEBI" id="CHEBI:16301"/>
        <dbReference type="ChEBI" id="CHEBI:17632"/>
        <dbReference type="ChEBI" id="CHEBI:33190"/>
        <dbReference type="ChEBI" id="CHEBI:136067"/>
    </reaction>
</comment>
<keyword evidence="6" id="KW-0560">Oxidoreductase</keyword>
<evidence type="ECO:0000313" key="10">
    <source>
        <dbReference type="EMBL" id="MBF5053033.1"/>
    </source>
</evidence>
<evidence type="ECO:0000256" key="4">
    <source>
        <dbReference type="ARBA" id="ARBA00022630"/>
    </source>
</evidence>
<comment type="caution">
    <text evidence="10">The sequence shown here is derived from an EMBL/GenBank/DDBJ whole genome shotgun (WGS) entry which is preliminary data.</text>
</comment>
<dbReference type="EMBL" id="ARXR01000010">
    <property type="protein sequence ID" value="MBF5053033.1"/>
    <property type="molecule type" value="Genomic_DNA"/>
</dbReference>
<keyword evidence="11" id="KW-1185">Reference proteome</keyword>
<reference evidence="10 11" key="1">
    <citation type="submission" date="2012-09" db="EMBL/GenBank/DDBJ databases">
        <title>Genome Sequence of alkane-degrading Bacterium Alcanivorax venustensis ISO4.</title>
        <authorList>
            <person name="Lai Q."/>
            <person name="Shao Z."/>
        </authorList>
    </citation>
    <scope>NUCLEOTIDE SEQUENCE [LARGE SCALE GENOMIC DNA]</scope>
    <source>
        <strain evidence="10 11">ISO4</strain>
    </source>
</reference>